<dbReference type="EMBL" id="CP003117">
    <property type="protein sequence ID" value="AET63406.1"/>
    <property type="molecule type" value="Genomic_DNA"/>
</dbReference>
<gene>
    <name evidence="4" type="ordered locus">Mhar_0013</name>
</gene>
<dbReference type="InterPro" id="IPR027417">
    <property type="entry name" value="P-loop_NTPase"/>
</dbReference>
<keyword evidence="5" id="KW-1185">Reference proteome</keyword>
<feature type="domain" description="ABC transporter" evidence="3">
    <location>
        <begin position="18"/>
        <end position="252"/>
    </location>
</feature>
<dbReference type="PATRIC" id="fig|1110509.7.peg.13"/>
<dbReference type="Pfam" id="PF00005">
    <property type="entry name" value="ABC_tran"/>
    <property type="match status" value="1"/>
</dbReference>
<dbReference type="AlphaFoldDB" id="G7WJW5"/>
<dbReference type="GO" id="GO:0016887">
    <property type="term" value="F:ATP hydrolysis activity"/>
    <property type="evidence" value="ECO:0007669"/>
    <property type="project" value="InterPro"/>
</dbReference>
<dbReference type="PROSITE" id="PS50893">
    <property type="entry name" value="ABC_TRANSPORTER_2"/>
    <property type="match status" value="1"/>
</dbReference>
<proteinExistence type="predicted"/>
<dbReference type="SMART" id="SM00382">
    <property type="entry name" value="AAA"/>
    <property type="match status" value="1"/>
</dbReference>
<accession>G7WJW5</accession>
<dbReference type="SUPFAM" id="SSF52540">
    <property type="entry name" value="P-loop containing nucleoside triphosphate hydrolases"/>
    <property type="match status" value="1"/>
</dbReference>
<keyword evidence="2 4" id="KW-0067">ATP-binding</keyword>
<evidence type="ECO:0000256" key="2">
    <source>
        <dbReference type="ARBA" id="ARBA00022840"/>
    </source>
</evidence>
<evidence type="ECO:0000313" key="4">
    <source>
        <dbReference type="EMBL" id="AET63406.1"/>
    </source>
</evidence>
<dbReference type="PANTHER" id="PTHR43204:SF1">
    <property type="entry name" value="ABC TRANSPORTER I FAMILY MEMBER 6, CHLOROPLASTIC"/>
    <property type="match status" value="1"/>
</dbReference>
<evidence type="ECO:0000256" key="1">
    <source>
        <dbReference type="ARBA" id="ARBA00022741"/>
    </source>
</evidence>
<dbReference type="OrthoDB" id="18492at2157"/>
<dbReference type="CDD" id="cd03217">
    <property type="entry name" value="ABC_FeS_Assembly"/>
    <property type="match status" value="1"/>
</dbReference>
<keyword evidence="1" id="KW-0547">Nucleotide-binding</keyword>
<dbReference type="KEGG" id="mhi:Mhar_0013"/>
<dbReference type="HOGENOM" id="CLU_000604_48_1_2"/>
<dbReference type="RefSeq" id="WP_014585595.1">
    <property type="nucleotide sequence ID" value="NC_017527.1"/>
</dbReference>
<dbReference type="PANTHER" id="PTHR43204">
    <property type="entry name" value="ABC TRANSPORTER I FAMILY MEMBER 6, CHLOROPLASTIC"/>
    <property type="match status" value="1"/>
</dbReference>
<dbReference type="InterPro" id="IPR010230">
    <property type="entry name" value="FeS-cluster_ATPase_SufC"/>
</dbReference>
<protein>
    <submittedName>
        <fullName evidence="4">ABC transporter ATP-binding protein</fullName>
    </submittedName>
</protein>
<dbReference type="STRING" id="1110509.Mhar_0013"/>
<dbReference type="Proteomes" id="UP000005877">
    <property type="component" value="Chromosome"/>
</dbReference>
<sequence>MRTPHRSSEAAPGGGSTLEIDDLWVRIGEKQVLKGVDMSVGKGETHALFGPNGCGKTTLLSTIAGIPRYVVERGTITFKGVDITHMSMHERARLGIGIAFQHPPTIRGLKVLDMIKLCNPQADAGKILEDLDFTEFADREVNRGFSGGEVKRSEMVQLLAQEPDFVMLDEPDSGVDLENIKVIGRAINILTQKDAKPSMRTKSGVIITHFGHILDYMATDKAHVMIEGTIVCSGSPKEILEQIKANGYEGCAACLCPV</sequence>
<evidence type="ECO:0000313" key="5">
    <source>
        <dbReference type="Proteomes" id="UP000005877"/>
    </source>
</evidence>
<dbReference type="GO" id="GO:0005524">
    <property type="term" value="F:ATP binding"/>
    <property type="evidence" value="ECO:0007669"/>
    <property type="project" value="UniProtKB-KW"/>
</dbReference>
<organism evidence="4 5">
    <name type="scientific">Methanothrix harundinacea (strain 6Ac)</name>
    <name type="common">Methanosaeta harundinacea</name>
    <dbReference type="NCBI Taxonomy" id="1110509"/>
    <lineage>
        <taxon>Archaea</taxon>
        <taxon>Methanobacteriati</taxon>
        <taxon>Methanobacteriota</taxon>
        <taxon>Stenosarchaea group</taxon>
        <taxon>Methanomicrobia</taxon>
        <taxon>Methanotrichales</taxon>
        <taxon>Methanotrichaceae</taxon>
        <taxon>Methanothrix</taxon>
    </lineage>
</organism>
<name>G7WJW5_METH6</name>
<dbReference type="InterPro" id="IPR003593">
    <property type="entry name" value="AAA+_ATPase"/>
</dbReference>
<dbReference type="GeneID" id="12509182"/>
<dbReference type="InterPro" id="IPR003439">
    <property type="entry name" value="ABC_transporter-like_ATP-bd"/>
</dbReference>
<dbReference type="Gene3D" id="3.40.50.300">
    <property type="entry name" value="P-loop containing nucleotide triphosphate hydrolases"/>
    <property type="match status" value="1"/>
</dbReference>
<reference evidence="4 5" key="1">
    <citation type="journal article" date="2012" name="PLoS ONE">
        <title>The genome characteristics and predicted function of methyl-group oxidation pathway in the obligate aceticlastic methanogens, Methanosaeta spp.</title>
        <authorList>
            <person name="Zhu J."/>
            <person name="Zheng H."/>
            <person name="Ai G."/>
            <person name="Zhang G."/>
            <person name="Liu D."/>
            <person name="Liu X."/>
            <person name="Dong X."/>
        </authorList>
    </citation>
    <scope>NUCLEOTIDE SEQUENCE [LARGE SCALE GENOMIC DNA]</scope>
    <source>
        <strain evidence="4 5">6Ac</strain>
    </source>
</reference>
<evidence type="ECO:0000259" key="3">
    <source>
        <dbReference type="PROSITE" id="PS50893"/>
    </source>
</evidence>